<dbReference type="InterPro" id="IPR027417">
    <property type="entry name" value="P-loop_NTPase"/>
</dbReference>
<dbReference type="InterPro" id="IPR050173">
    <property type="entry name" value="ABC_transporter_C-like"/>
</dbReference>
<evidence type="ECO:0000256" key="3">
    <source>
        <dbReference type="ARBA" id="ARBA00022692"/>
    </source>
</evidence>
<keyword evidence="3 9" id="KW-0812">Transmembrane</keyword>
<dbReference type="PROSITE" id="PS00211">
    <property type="entry name" value="ABC_TRANSPORTER_1"/>
    <property type="match status" value="1"/>
</dbReference>
<evidence type="ECO:0000313" key="12">
    <source>
        <dbReference type="EMBL" id="GFO45546.1"/>
    </source>
</evidence>
<name>A0AAV4DN29_9GAST</name>
<gene>
    <name evidence="12" type="ORF">PoB_007205100</name>
</gene>
<comment type="subcellular location">
    <subcellularLocation>
        <location evidence="1">Membrane</location>
    </subcellularLocation>
</comment>
<dbReference type="Pfam" id="PF00664">
    <property type="entry name" value="ABC_membrane"/>
    <property type="match status" value="1"/>
</dbReference>
<accession>A0AAV4DN29</accession>
<proteinExistence type="predicted"/>
<dbReference type="SUPFAM" id="SSF52540">
    <property type="entry name" value="P-loop containing nucleoside triphosphate hydrolases"/>
    <property type="match status" value="1"/>
</dbReference>
<keyword evidence="7 9" id="KW-0472">Membrane</keyword>
<dbReference type="InterPro" id="IPR011527">
    <property type="entry name" value="ABC1_TM_dom"/>
</dbReference>
<dbReference type="SUPFAM" id="SSF90123">
    <property type="entry name" value="ABC transporter transmembrane region"/>
    <property type="match status" value="1"/>
</dbReference>
<keyword evidence="4" id="KW-0547">Nucleotide-binding</keyword>
<evidence type="ECO:0000256" key="9">
    <source>
        <dbReference type="SAM" id="Phobius"/>
    </source>
</evidence>
<protein>
    <submittedName>
        <fullName evidence="12">Multidrug resistance-associated protein 9</fullName>
    </submittedName>
</protein>
<keyword evidence="2" id="KW-0813">Transport</keyword>
<feature type="compositionally biased region" description="Polar residues" evidence="8">
    <location>
        <begin position="550"/>
        <end position="560"/>
    </location>
</feature>
<feature type="domain" description="ABC transporter" evidence="10">
    <location>
        <begin position="220"/>
        <end position="523"/>
    </location>
</feature>
<dbReference type="Pfam" id="PF00005">
    <property type="entry name" value="ABC_tran"/>
    <property type="match status" value="2"/>
</dbReference>
<dbReference type="CDD" id="cd03250">
    <property type="entry name" value="ABCC_MRP_domain1"/>
    <property type="match status" value="1"/>
</dbReference>
<feature type="compositionally biased region" description="Basic and acidic residues" evidence="8">
    <location>
        <begin position="173"/>
        <end position="189"/>
    </location>
</feature>
<feature type="region of interest" description="Disordered" evidence="8">
    <location>
        <begin position="550"/>
        <end position="573"/>
    </location>
</feature>
<organism evidence="12 13">
    <name type="scientific">Plakobranchus ocellatus</name>
    <dbReference type="NCBI Taxonomy" id="259542"/>
    <lineage>
        <taxon>Eukaryota</taxon>
        <taxon>Metazoa</taxon>
        <taxon>Spiralia</taxon>
        <taxon>Lophotrochozoa</taxon>
        <taxon>Mollusca</taxon>
        <taxon>Gastropoda</taxon>
        <taxon>Heterobranchia</taxon>
        <taxon>Euthyneura</taxon>
        <taxon>Panpulmonata</taxon>
        <taxon>Sacoglossa</taxon>
        <taxon>Placobranchoidea</taxon>
        <taxon>Plakobranchidae</taxon>
        <taxon>Plakobranchus</taxon>
    </lineage>
</organism>
<keyword evidence="5" id="KW-0067">ATP-binding</keyword>
<dbReference type="InterPro" id="IPR003439">
    <property type="entry name" value="ABC_transporter-like_ATP-bd"/>
</dbReference>
<feature type="compositionally biased region" description="Basic residues" evidence="8">
    <location>
        <begin position="190"/>
        <end position="199"/>
    </location>
</feature>
<dbReference type="EMBL" id="BLXT01008064">
    <property type="protein sequence ID" value="GFO45546.1"/>
    <property type="molecule type" value="Genomic_DNA"/>
</dbReference>
<evidence type="ECO:0000313" key="13">
    <source>
        <dbReference type="Proteomes" id="UP000735302"/>
    </source>
</evidence>
<dbReference type="SMART" id="SM00382">
    <property type="entry name" value="AAA"/>
    <property type="match status" value="1"/>
</dbReference>
<evidence type="ECO:0000256" key="7">
    <source>
        <dbReference type="ARBA" id="ARBA00023136"/>
    </source>
</evidence>
<dbReference type="GO" id="GO:0016020">
    <property type="term" value="C:membrane"/>
    <property type="evidence" value="ECO:0007669"/>
    <property type="project" value="UniProtKB-SubCell"/>
</dbReference>
<dbReference type="GO" id="GO:0140359">
    <property type="term" value="F:ABC-type transporter activity"/>
    <property type="evidence" value="ECO:0007669"/>
    <property type="project" value="InterPro"/>
</dbReference>
<feature type="domain" description="ABC transmembrane type-1" evidence="11">
    <location>
        <begin position="1"/>
        <end position="126"/>
    </location>
</feature>
<evidence type="ECO:0000256" key="1">
    <source>
        <dbReference type="ARBA" id="ARBA00004370"/>
    </source>
</evidence>
<keyword evidence="6 9" id="KW-1133">Transmembrane helix</keyword>
<feature type="non-terminal residue" evidence="12">
    <location>
        <position position="1"/>
    </location>
</feature>
<dbReference type="GO" id="GO:0016887">
    <property type="term" value="F:ATP hydrolysis activity"/>
    <property type="evidence" value="ECO:0007669"/>
    <property type="project" value="InterPro"/>
</dbReference>
<evidence type="ECO:0000256" key="6">
    <source>
        <dbReference type="ARBA" id="ARBA00022989"/>
    </source>
</evidence>
<evidence type="ECO:0000256" key="8">
    <source>
        <dbReference type="SAM" id="MobiDB-lite"/>
    </source>
</evidence>
<dbReference type="Gene3D" id="3.40.50.300">
    <property type="entry name" value="P-loop containing nucleotide triphosphate hydrolases"/>
    <property type="match status" value="2"/>
</dbReference>
<comment type="caution">
    <text evidence="12">The sequence shown here is derived from an EMBL/GenBank/DDBJ whole genome shotgun (WGS) entry which is preliminary data.</text>
</comment>
<dbReference type="PANTHER" id="PTHR24223:SF447">
    <property type="entry name" value="MULTIDRUG RESISTANCE-ASSOCIATED PROTEIN 5"/>
    <property type="match status" value="1"/>
</dbReference>
<dbReference type="PANTHER" id="PTHR24223">
    <property type="entry name" value="ATP-BINDING CASSETTE SUB-FAMILY C"/>
    <property type="match status" value="1"/>
</dbReference>
<dbReference type="AlphaFoldDB" id="A0AAV4DN29"/>
<dbReference type="Gene3D" id="1.20.1560.10">
    <property type="entry name" value="ABC transporter type 1, transmembrane domain"/>
    <property type="match status" value="1"/>
</dbReference>
<dbReference type="InterPro" id="IPR017871">
    <property type="entry name" value="ABC_transporter-like_CS"/>
</dbReference>
<feature type="region of interest" description="Disordered" evidence="8">
    <location>
        <begin position="173"/>
        <end position="222"/>
    </location>
</feature>
<sequence length="715" mass="78331">VTLARLSQRFRARSIKITDKRVGLMVELLTSIKLIKMYAWEMSFARKITDIRAEEKSVLEKSLFVQSVNVGSSMLVPLMASCLTFIGYVATGNNLTATQAFTFVSLLNTIQASMATLPFALKAVSEMVVTTRRIQEILLMEEMKPYPKLPASSPNMVEMVGATFSWSGLLSTKNEEEDKTGKTNEDSLQGKKRKRLKRMKNTDTSSNEPGGKGGGDEKQNLKEDMENTNPIFVGPTLRNFTFTLKKGHLLGVCGNVASGKTSFINAILGKMDLTSGTVTVSGQPVAYVPQQAWLTQGTLRENILFGEPYEEDRYHQVVQACALTEDFASFPSGDVTQMDLTSGTVTVSGQPVAYVPQQAWLTQGTLRENILFGEPYEEDRYHQVVQACALTEDFASFPSGDATQIGECGSTLSGGQKQRLSLARAAYSKHDLVLLDDPLSAVDIHLARHIFQECILAWFMGRGKQGNGSEEGTGRTVVFVSHLIEYMKECDQILVIKDGTIAEQGSHKELLTEGNSSSGSEQVSEEGRKSSVTSGDYAFLLRLYQEYQATQGSEPTQQSHQDGEGGETTMLNESGDMTQMQNSIVSSERKVLDEGFPARVPDVVSDHNSNGVHYKPKIETITPYEAGSSKKELKAPASSSHSDPAPLIEEEQVDTGALSLSVVQQWILSMGGYPVLLLVFIIFCLPVAGTTTASWYLSYWIEQGGGVPMGNCWFP</sequence>
<feature type="transmembrane region" description="Helical" evidence="9">
    <location>
        <begin position="666"/>
        <end position="688"/>
    </location>
</feature>
<evidence type="ECO:0000259" key="10">
    <source>
        <dbReference type="PROSITE" id="PS50893"/>
    </source>
</evidence>
<evidence type="ECO:0000256" key="5">
    <source>
        <dbReference type="ARBA" id="ARBA00022840"/>
    </source>
</evidence>
<dbReference type="PROSITE" id="PS50929">
    <property type="entry name" value="ABC_TM1F"/>
    <property type="match status" value="1"/>
</dbReference>
<feature type="compositionally biased region" description="Low complexity" evidence="8">
    <location>
        <begin position="513"/>
        <end position="522"/>
    </location>
</feature>
<dbReference type="InterPro" id="IPR003593">
    <property type="entry name" value="AAA+_ATPase"/>
</dbReference>
<dbReference type="InterPro" id="IPR036640">
    <property type="entry name" value="ABC1_TM_sf"/>
</dbReference>
<dbReference type="GO" id="GO:0005524">
    <property type="term" value="F:ATP binding"/>
    <property type="evidence" value="ECO:0007669"/>
    <property type="project" value="UniProtKB-KW"/>
</dbReference>
<evidence type="ECO:0000256" key="4">
    <source>
        <dbReference type="ARBA" id="ARBA00022741"/>
    </source>
</evidence>
<keyword evidence="13" id="KW-1185">Reference proteome</keyword>
<dbReference type="PROSITE" id="PS50893">
    <property type="entry name" value="ABC_TRANSPORTER_2"/>
    <property type="match status" value="1"/>
</dbReference>
<evidence type="ECO:0000259" key="11">
    <source>
        <dbReference type="PROSITE" id="PS50929"/>
    </source>
</evidence>
<reference evidence="12 13" key="1">
    <citation type="journal article" date="2021" name="Elife">
        <title>Chloroplast acquisition without the gene transfer in kleptoplastic sea slugs, Plakobranchus ocellatus.</title>
        <authorList>
            <person name="Maeda T."/>
            <person name="Takahashi S."/>
            <person name="Yoshida T."/>
            <person name="Shimamura S."/>
            <person name="Takaki Y."/>
            <person name="Nagai Y."/>
            <person name="Toyoda A."/>
            <person name="Suzuki Y."/>
            <person name="Arimoto A."/>
            <person name="Ishii H."/>
            <person name="Satoh N."/>
            <person name="Nishiyama T."/>
            <person name="Hasebe M."/>
            <person name="Maruyama T."/>
            <person name="Minagawa J."/>
            <person name="Obokata J."/>
            <person name="Shigenobu S."/>
        </authorList>
    </citation>
    <scope>NUCLEOTIDE SEQUENCE [LARGE SCALE GENOMIC DNA]</scope>
</reference>
<feature type="region of interest" description="Disordered" evidence="8">
    <location>
        <begin position="507"/>
        <end position="531"/>
    </location>
</feature>
<dbReference type="Proteomes" id="UP000735302">
    <property type="component" value="Unassembled WGS sequence"/>
</dbReference>
<evidence type="ECO:0000256" key="2">
    <source>
        <dbReference type="ARBA" id="ARBA00022448"/>
    </source>
</evidence>